<dbReference type="EMBL" id="MU150269">
    <property type="protein sequence ID" value="KAF9462701.1"/>
    <property type="molecule type" value="Genomic_DNA"/>
</dbReference>
<comment type="caution">
    <text evidence="2">The sequence shown here is derived from an EMBL/GenBank/DDBJ whole genome shotgun (WGS) entry which is preliminary data.</text>
</comment>
<evidence type="ECO:0000313" key="2">
    <source>
        <dbReference type="EMBL" id="KAF9462701.1"/>
    </source>
</evidence>
<proteinExistence type="predicted"/>
<protein>
    <submittedName>
        <fullName evidence="2">Uncharacterized protein</fullName>
    </submittedName>
</protein>
<gene>
    <name evidence="2" type="ORF">BDZ94DRAFT_1260550</name>
</gene>
<sequence>MHRRSIDSDHFDPMYRPTSPILFSKHSHQQHASRAADISRLLDPSYSSSSSSTSSTSSHHVHAYVDRFGELHDPDYRYFPVAAPTKRTTSPHRAAYNMAARPRWELIDEDALDIEEEEEDFSAQIYHRQQHNTHSSKRHTRDSFSSLHRTYTPTPAPAPASFDSDDTVLDEYDENDAEDAAFVARERDTRFPSLLRTTFTRDRKRRPSSLLSDAPTPALTPASASPASPTTATTATTGVAAQSSHSHSLPASPLSPHTSLFAHYPVRTVSRQHQNQNQYELPDRDKETREQEERERRERELDEEM</sequence>
<feature type="region of interest" description="Disordered" evidence="1">
    <location>
        <begin position="128"/>
        <end position="167"/>
    </location>
</feature>
<dbReference type="OrthoDB" id="3021720at2759"/>
<name>A0A9P5Y6R0_9AGAR</name>
<organism evidence="2 3">
    <name type="scientific">Collybia nuda</name>
    <dbReference type="NCBI Taxonomy" id="64659"/>
    <lineage>
        <taxon>Eukaryota</taxon>
        <taxon>Fungi</taxon>
        <taxon>Dikarya</taxon>
        <taxon>Basidiomycota</taxon>
        <taxon>Agaricomycotina</taxon>
        <taxon>Agaricomycetes</taxon>
        <taxon>Agaricomycetidae</taxon>
        <taxon>Agaricales</taxon>
        <taxon>Tricholomatineae</taxon>
        <taxon>Clitocybaceae</taxon>
        <taxon>Collybia</taxon>
    </lineage>
</organism>
<keyword evidence="3" id="KW-1185">Reference proteome</keyword>
<reference evidence="2" key="1">
    <citation type="submission" date="2020-11" db="EMBL/GenBank/DDBJ databases">
        <authorList>
            <consortium name="DOE Joint Genome Institute"/>
            <person name="Ahrendt S."/>
            <person name="Riley R."/>
            <person name="Andreopoulos W."/>
            <person name="Labutti K."/>
            <person name="Pangilinan J."/>
            <person name="Ruiz-Duenas F.J."/>
            <person name="Barrasa J.M."/>
            <person name="Sanchez-Garcia M."/>
            <person name="Camarero S."/>
            <person name="Miyauchi S."/>
            <person name="Serrano A."/>
            <person name="Linde D."/>
            <person name="Babiker R."/>
            <person name="Drula E."/>
            <person name="Ayuso-Fernandez I."/>
            <person name="Pacheco R."/>
            <person name="Padilla G."/>
            <person name="Ferreira P."/>
            <person name="Barriuso J."/>
            <person name="Kellner H."/>
            <person name="Castanera R."/>
            <person name="Alfaro M."/>
            <person name="Ramirez L."/>
            <person name="Pisabarro A.G."/>
            <person name="Kuo A."/>
            <person name="Tritt A."/>
            <person name="Lipzen A."/>
            <person name="He G."/>
            <person name="Yan M."/>
            <person name="Ng V."/>
            <person name="Cullen D."/>
            <person name="Martin F."/>
            <person name="Rosso M.-N."/>
            <person name="Henrissat B."/>
            <person name="Hibbett D."/>
            <person name="Martinez A.T."/>
            <person name="Grigoriev I.V."/>
        </authorList>
    </citation>
    <scope>NUCLEOTIDE SEQUENCE</scope>
    <source>
        <strain evidence="2">CBS 247.69</strain>
    </source>
</reference>
<accession>A0A9P5Y6R0</accession>
<feature type="region of interest" description="Disordered" evidence="1">
    <location>
        <begin position="195"/>
        <end position="305"/>
    </location>
</feature>
<feature type="compositionally biased region" description="Basic residues" evidence="1">
    <location>
        <begin position="128"/>
        <end position="140"/>
    </location>
</feature>
<evidence type="ECO:0000313" key="3">
    <source>
        <dbReference type="Proteomes" id="UP000807353"/>
    </source>
</evidence>
<feature type="compositionally biased region" description="Polar residues" evidence="1">
    <location>
        <begin position="269"/>
        <end position="279"/>
    </location>
</feature>
<dbReference type="Proteomes" id="UP000807353">
    <property type="component" value="Unassembled WGS sequence"/>
</dbReference>
<evidence type="ECO:0000256" key="1">
    <source>
        <dbReference type="SAM" id="MobiDB-lite"/>
    </source>
</evidence>
<feature type="non-terminal residue" evidence="2">
    <location>
        <position position="305"/>
    </location>
</feature>
<feature type="compositionally biased region" description="Low complexity" evidence="1">
    <location>
        <begin position="214"/>
        <end position="260"/>
    </location>
</feature>
<dbReference type="AlphaFoldDB" id="A0A9P5Y6R0"/>
<feature type="compositionally biased region" description="Basic and acidic residues" evidence="1">
    <location>
        <begin position="281"/>
        <end position="305"/>
    </location>
</feature>